<dbReference type="Proteomes" id="UP000095746">
    <property type="component" value="Unassembled WGS sequence"/>
</dbReference>
<reference evidence="2 3" key="1">
    <citation type="submission" date="2015-09" db="EMBL/GenBank/DDBJ databases">
        <authorList>
            <consortium name="Pathogen Informatics"/>
        </authorList>
    </citation>
    <scope>NUCLEOTIDE SEQUENCE [LARGE SCALE GENOMIC DNA]</scope>
    <source>
        <strain evidence="2 3">2789STDY5608854</strain>
    </source>
</reference>
<dbReference type="AlphaFoldDB" id="A0A174SJF7"/>
<evidence type="ECO:0000256" key="1">
    <source>
        <dbReference type="SAM" id="MobiDB-lite"/>
    </source>
</evidence>
<sequence>MGVPSAAVRPAEASIPSARVPGLSSTSTTSKWVAPSGETKRTLLICSTLPVTGAMMAGMEICAV</sequence>
<evidence type="ECO:0000313" key="3">
    <source>
        <dbReference type="Proteomes" id="UP000095746"/>
    </source>
</evidence>
<feature type="region of interest" description="Disordered" evidence="1">
    <location>
        <begin position="1"/>
        <end position="36"/>
    </location>
</feature>
<protein>
    <submittedName>
        <fullName evidence="2">Uncharacterized protein</fullName>
    </submittedName>
</protein>
<accession>A0A174SJF7</accession>
<dbReference type="EMBL" id="CYZT01000585">
    <property type="protein sequence ID" value="CUP95320.1"/>
    <property type="molecule type" value="Genomic_DNA"/>
</dbReference>
<evidence type="ECO:0000313" key="2">
    <source>
        <dbReference type="EMBL" id="CUP95320.1"/>
    </source>
</evidence>
<name>A0A174SJF7_FLAPL</name>
<proteinExistence type="predicted"/>
<organism evidence="2 3">
    <name type="scientific">Flavonifractor plautii</name>
    <name type="common">Fusobacterium plautii</name>
    <dbReference type="NCBI Taxonomy" id="292800"/>
    <lineage>
        <taxon>Bacteria</taxon>
        <taxon>Bacillati</taxon>
        <taxon>Bacillota</taxon>
        <taxon>Clostridia</taxon>
        <taxon>Eubacteriales</taxon>
        <taxon>Oscillospiraceae</taxon>
        <taxon>Flavonifractor</taxon>
    </lineage>
</organism>
<gene>
    <name evidence="2" type="ORF">ERS852411_03795</name>
</gene>